<protein>
    <submittedName>
        <fullName evidence="2">Uncharacterized protein</fullName>
    </submittedName>
</protein>
<keyword evidence="1" id="KW-1133">Transmembrane helix</keyword>
<dbReference type="EMBL" id="VSSQ01020302">
    <property type="protein sequence ID" value="MPM65050.1"/>
    <property type="molecule type" value="Genomic_DNA"/>
</dbReference>
<feature type="transmembrane region" description="Helical" evidence="1">
    <location>
        <begin position="21"/>
        <end position="47"/>
    </location>
</feature>
<evidence type="ECO:0000256" key="1">
    <source>
        <dbReference type="SAM" id="Phobius"/>
    </source>
</evidence>
<feature type="transmembrane region" description="Helical" evidence="1">
    <location>
        <begin position="67"/>
        <end position="86"/>
    </location>
</feature>
<proteinExistence type="predicted"/>
<keyword evidence="1" id="KW-0812">Transmembrane</keyword>
<evidence type="ECO:0000313" key="2">
    <source>
        <dbReference type="EMBL" id="MPM65050.1"/>
    </source>
</evidence>
<accession>A0A645BHU8</accession>
<reference evidence="2" key="1">
    <citation type="submission" date="2019-08" db="EMBL/GenBank/DDBJ databases">
        <authorList>
            <person name="Kucharzyk K."/>
            <person name="Murdoch R.W."/>
            <person name="Higgins S."/>
            <person name="Loffler F."/>
        </authorList>
    </citation>
    <scope>NUCLEOTIDE SEQUENCE</scope>
</reference>
<sequence>MDIQSALKVMKKILDKNPMNLLIHVVLLTILIVGFAIFLSLATLYIVDYLNNISIFTNSVLFLYQSSSNLPSIFTTSLLTSILIIISARSLSSAKDALKQSEKQQKQFQDEQRIKDIEKRLELFYIPVQNILYAVDKSIEFRKKNESDLKEILSTENFEAINMLKELGKFKFLAEESTCKSFMKYVFDKGTFSTIVQWTFYETDAEKYRQDLTSRINSDVKNYLFELNYLKRSKL</sequence>
<comment type="caution">
    <text evidence="2">The sequence shown here is derived from an EMBL/GenBank/DDBJ whole genome shotgun (WGS) entry which is preliminary data.</text>
</comment>
<gene>
    <name evidence="2" type="ORF">SDC9_111942</name>
</gene>
<organism evidence="2">
    <name type="scientific">bioreactor metagenome</name>
    <dbReference type="NCBI Taxonomy" id="1076179"/>
    <lineage>
        <taxon>unclassified sequences</taxon>
        <taxon>metagenomes</taxon>
        <taxon>ecological metagenomes</taxon>
    </lineage>
</organism>
<dbReference type="AlphaFoldDB" id="A0A645BHU8"/>
<keyword evidence="1" id="KW-0472">Membrane</keyword>
<name>A0A645BHU8_9ZZZZ</name>